<protein>
    <submittedName>
        <fullName evidence="1">Uncharacterized protein</fullName>
    </submittedName>
</protein>
<gene>
    <name evidence="1" type="ORF">SODALDRAFT_72762</name>
</gene>
<reference evidence="1 2" key="1">
    <citation type="journal article" date="2018" name="Mol. Ecol.">
        <title>The obligate alkalophilic soda-lake fungus Sodiomyces alkalinus has shifted to a protein diet.</title>
        <authorList>
            <person name="Grum-Grzhimaylo A.A."/>
            <person name="Falkoski D.L."/>
            <person name="van den Heuvel J."/>
            <person name="Valero-Jimenez C.A."/>
            <person name="Min B."/>
            <person name="Choi I.G."/>
            <person name="Lipzen A."/>
            <person name="Daum C.G."/>
            <person name="Aanen D.K."/>
            <person name="Tsang A."/>
            <person name="Henrissat B."/>
            <person name="Bilanenko E.N."/>
            <person name="de Vries R.P."/>
            <person name="van Kan J.A.L."/>
            <person name="Grigoriev I.V."/>
            <person name="Debets A.J.M."/>
        </authorList>
    </citation>
    <scope>NUCLEOTIDE SEQUENCE [LARGE SCALE GENOMIC DNA]</scope>
    <source>
        <strain evidence="1 2">F11</strain>
    </source>
</reference>
<sequence>MRKRGGGTGMAARWLGELRVSGMMSPASSVGIGCAAQGPVGRGSRTRSMMIVSPRGPVELRIDLPTGLQNSIGICILHTNEVNLNLSELLGFMAVHHHAPLLSVPEQRKTNTQKGREKKKGLKVEDHSQICIYRSLGLRCMS</sequence>
<dbReference type="Proteomes" id="UP000272025">
    <property type="component" value="Unassembled WGS sequence"/>
</dbReference>
<organism evidence="1 2">
    <name type="scientific">Sodiomyces alkalinus (strain CBS 110278 / VKM F-3762 / F11)</name>
    <name type="common">Alkaliphilic filamentous fungus</name>
    <dbReference type="NCBI Taxonomy" id="1314773"/>
    <lineage>
        <taxon>Eukaryota</taxon>
        <taxon>Fungi</taxon>
        <taxon>Dikarya</taxon>
        <taxon>Ascomycota</taxon>
        <taxon>Pezizomycotina</taxon>
        <taxon>Sordariomycetes</taxon>
        <taxon>Hypocreomycetidae</taxon>
        <taxon>Glomerellales</taxon>
        <taxon>Plectosphaerellaceae</taxon>
        <taxon>Sodiomyces</taxon>
    </lineage>
</organism>
<dbReference type="PROSITE" id="PS51257">
    <property type="entry name" value="PROKAR_LIPOPROTEIN"/>
    <property type="match status" value="1"/>
</dbReference>
<evidence type="ECO:0000313" key="1">
    <source>
        <dbReference type="EMBL" id="ROT34874.1"/>
    </source>
</evidence>
<name>A0A3N2PKE8_SODAK</name>
<dbReference type="GeneID" id="39584099"/>
<evidence type="ECO:0000313" key="2">
    <source>
        <dbReference type="Proteomes" id="UP000272025"/>
    </source>
</evidence>
<dbReference type="AlphaFoldDB" id="A0A3N2PKE8"/>
<proteinExistence type="predicted"/>
<dbReference type="RefSeq" id="XP_028462680.1">
    <property type="nucleotide sequence ID" value="XM_028615622.1"/>
</dbReference>
<dbReference type="EMBL" id="ML119062">
    <property type="protein sequence ID" value="ROT34874.1"/>
    <property type="molecule type" value="Genomic_DNA"/>
</dbReference>
<keyword evidence="2" id="KW-1185">Reference proteome</keyword>
<accession>A0A3N2PKE8</accession>